<accession>A0A1I1ZAG5</accession>
<evidence type="ECO:0000313" key="2">
    <source>
        <dbReference type="Proteomes" id="UP000199477"/>
    </source>
</evidence>
<keyword evidence="2" id="KW-1185">Reference proteome</keyword>
<gene>
    <name evidence="1" type="ORF">SAMN02799615_00662</name>
</gene>
<name>A0A1I1ZAG5_9GAMM</name>
<dbReference type="Proteomes" id="UP000199477">
    <property type="component" value="Unassembled WGS sequence"/>
</dbReference>
<dbReference type="EMBL" id="FONH01000002">
    <property type="protein sequence ID" value="SFE28685.1"/>
    <property type="molecule type" value="Genomic_DNA"/>
</dbReference>
<organism evidence="1 2">
    <name type="scientific">Dyella marensis</name>
    <dbReference type="NCBI Taxonomy" id="500610"/>
    <lineage>
        <taxon>Bacteria</taxon>
        <taxon>Pseudomonadati</taxon>
        <taxon>Pseudomonadota</taxon>
        <taxon>Gammaproteobacteria</taxon>
        <taxon>Lysobacterales</taxon>
        <taxon>Rhodanobacteraceae</taxon>
        <taxon>Dyella</taxon>
    </lineage>
</organism>
<sequence length="114" mass="12767">MKVQLQDQTLRLRIDEAELAQLLDGASVGNRTQWPDGRVEEHRLVLGQAHGWQRDADGWQVMLGDAEVRAFVARLPSRDGLEIALPVPGGAPLQLLFDVDVRDSVRHRRQPKAS</sequence>
<dbReference type="AlphaFoldDB" id="A0A1I1ZAG5"/>
<proteinExistence type="predicted"/>
<dbReference type="STRING" id="500610.SAMN02799615_00662"/>
<reference evidence="2" key="1">
    <citation type="submission" date="2016-10" db="EMBL/GenBank/DDBJ databases">
        <authorList>
            <person name="Varghese N."/>
            <person name="Submissions S."/>
        </authorList>
    </citation>
    <scope>NUCLEOTIDE SEQUENCE [LARGE SCALE GENOMIC DNA]</scope>
    <source>
        <strain evidence="2">UNC178MFTsu3.1</strain>
    </source>
</reference>
<dbReference type="RefSeq" id="WP_026634020.1">
    <property type="nucleotide sequence ID" value="NZ_FONH01000002.1"/>
</dbReference>
<protein>
    <submittedName>
        <fullName evidence="1">Uncharacterized protein</fullName>
    </submittedName>
</protein>
<evidence type="ECO:0000313" key="1">
    <source>
        <dbReference type="EMBL" id="SFE28685.1"/>
    </source>
</evidence>